<dbReference type="GO" id="GO:0046872">
    <property type="term" value="F:metal ion binding"/>
    <property type="evidence" value="ECO:0007669"/>
    <property type="project" value="UniProtKB-KW"/>
</dbReference>
<dbReference type="GO" id="GO:0004114">
    <property type="term" value="F:3',5'-cyclic-nucleotide phosphodiesterase activity"/>
    <property type="evidence" value="ECO:0007669"/>
    <property type="project" value="InterPro"/>
</dbReference>
<keyword evidence="1 5" id="KW-0479">Metal-binding</keyword>
<evidence type="ECO:0000256" key="4">
    <source>
        <dbReference type="PIRSR" id="PIRSR623088-2"/>
    </source>
</evidence>
<feature type="binding site" evidence="5">
    <location>
        <position position="250"/>
    </location>
    <ligand>
        <name>Zn(2+)</name>
        <dbReference type="ChEBI" id="CHEBI:29105"/>
        <label>2</label>
    </ligand>
</feature>
<feature type="binding site" evidence="5">
    <location>
        <position position="249"/>
    </location>
    <ligand>
        <name>Zn(2+)</name>
        <dbReference type="ChEBI" id="CHEBI:29105"/>
        <label>1</label>
    </ligand>
</feature>
<dbReference type="PRINTS" id="PR00387">
    <property type="entry name" value="PDIESTERASE1"/>
</dbReference>
<dbReference type="GeneID" id="94194288"/>
<dbReference type="Pfam" id="PF00233">
    <property type="entry name" value="PDEase_I"/>
    <property type="match status" value="1"/>
</dbReference>
<dbReference type="AlphaFoldDB" id="A0AAV4LSS8"/>
<feature type="binding site" evidence="4">
    <location>
        <position position="413"/>
    </location>
    <ligand>
        <name>AMP</name>
        <dbReference type="ChEBI" id="CHEBI:456215"/>
    </ligand>
</feature>
<keyword evidence="8" id="KW-1185">Reference proteome</keyword>
<dbReference type="PROSITE" id="PS51845">
    <property type="entry name" value="PDEASE_I_2"/>
    <property type="match status" value="1"/>
</dbReference>
<feature type="binding site" evidence="4">
    <location>
        <position position="250"/>
    </location>
    <ligand>
        <name>AMP</name>
        <dbReference type="ChEBI" id="CHEBI:456215"/>
    </ligand>
</feature>
<feature type="domain" description="PDEase" evidence="6">
    <location>
        <begin position="132"/>
        <end position="460"/>
    </location>
</feature>
<evidence type="ECO:0000256" key="2">
    <source>
        <dbReference type="ARBA" id="ARBA00022801"/>
    </source>
</evidence>
<feature type="binding site" evidence="5">
    <location>
        <position position="361"/>
    </location>
    <ligand>
        <name>Zn(2+)</name>
        <dbReference type="ChEBI" id="CHEBI:29105"/>
        <label>1</label>
    </ligand>
</feature>
<evidence type="ECO:0000313" key="8">
    <source>
        <dbReference type="Proteomes" id="UP001497744"/>
    </source>
</evidence>
<gene>
    <name evidence="7" type="ORF">BcabD6B2_22420</name>
</gene>
<dbReference type="InterPro" id="IPR036971">
    <property type="entry name" value="PDEase_catalytic_dom_sf"/>
</dbReference>
<evidence type="ECO:0000313" key="7">
    <source>
        <dbReference type="EMBL" id="GIX62807.1"/>
    </source>
</evidence>
<evidence type="ECO:0000259" key="6">
    <source>
        <dbReference type="PROSITE" id="PS51845"/>
    </source>
</evidence>
<dbReference type="GO" id="GO:0007165">
    <property type="term" value="P:signal transduction"/>
    <property type="evidence" value="ECO:0007669"/>
    <property type="project" value="InterPro"/>
</dbReference>
<feature type="binding site" evidence="5">
    <location>
        <position position="213"/>
    </location>
    <ligand>
        <name>Zn(2+)</name>
        <dbReference type="ChEBI" id="CHEBI:29105"/>
        <label>1</label>
    </ligand>
</feature>
<sequence>MVKDLMYSLVEIERFLLDHHAEESVSGAFRDVRDAVYSYQIKTVGLGAGRLQSTAASSKSSKCRARSPTESFAHTFLCGCLPQDNTSEDDAITTESCSSERKDCDVNHPLLPSPRPRRGWLIGPSRRNLFVNYDSVEEYEKLVSQLGNNWNMDLLALSNFKAFTQNGPIITVGRVLIHPVGERIHPDFNRLLAPIISMLQDVYLPNPYHNALHGACVAHMMAVLAKTLKLRDYVTPHEEFAYLIAALGHDAGHPGKTNAFLRSTQNPLALIYNDASILENYHASLICHIIRSQEDFFRLFTQQQWEAVRTRIIQLVLATDMMSHFKHINNVKERRLNGTLDYKNNPEDLWLLLVLCIKTADIGHNFLPWCEHLSWTKSLFEEFHMQGDEERLLSIPLLLFFDRTRSCDIADSQLGFFEGLTTPLIDELALVDANNVYFDRFIRENARANLEQWKKNSKRRLEDIVQDLEESDEVHRIPDATIA</sequence>
<organism evidence="7 8">
    <name type="scientific">Babesia caballi</name>
    <dbReference type="NCBI Taxonomy" id="5871"/>
    <lineage>
        <taxon>Eukaryota</taxon>
        <taxon>Sar</taxon>
        <taxon>Alveolata</taxon>
        <taxon>Apicomplexa</taxon>
        <taxon>Aconoidasida</taxon>
        <taxon>Piroplasmida</taxon>
        <taxon>Babesiidae</taxon>
        <taxon>Babesia</taxon>
    </lineage>
</organism>
<name>A0AAV4LSS8_BABCB</name>
<dbReference type="SMART" id="SM00471">
    <property type="entry name" value="HDc"/>
    <property type="match status" value="1"/>
</dbReference>
<feature type="binding site" evidence="5">
    <location>
        <position position="250"/>
    </location>
    <ligand>
        <name>Zn(2+)</name>
        <dbReference type="ChEBI" id="CHEBI:29105"/>
        <label>1</label>
    </ligand>
</feature>
<protein>
    <submittedName>
        <fullName evidence="7">3'5'-cyclic nucleotide phosphodiesterase, putative</fullName>
    </submittedName>
</protein>
<feature type="binding site" evidence="4">
    <location>
        <position position="361"/>
    </location>
    <ligand>
        <name>AMP</name>
        <dbReference type="ChEBI" id="CHEBI:456215"/>
    </ligand>
</feature>
<dbReference type="PANTHER" id="PTHR11347">
    <property type="entry name" value="CYCLIC NUCLEOTIDE PHOSPHODIESTERASE"/>
    <property type="match status" value="1"/>
</dbReference>
<dbReference type="CDD" id="cd00077">
    <property type="entry name" value="HDc"/>
    <property type="match status" value="1"/>
</dbReference>
<dbReference type="Proteomes" id="UP001497744">
    <property type="component" value="Unassembled WGS sequence"/>
</dbReference>
<dbReference type="Gene3D" id="1.10.1300.10">
    <property type="entry name" value="3'5'-cyclic nucleotide phosphodiesterase, catalytic domain"/>
    <property type="match status" value="1"/>
</dbReference>
<evidence type="ECO:0000256" key="3">
    <source>
        <dbReference type="PIRSR" id="PIRSR623088-1"/>
    </source>
</evidence>
<evidence type="ECO:0000256" key="5">
    <source>
        <dbReference type="PIRSR" id="PIRSR623088-3"/>
    </source>
</evidence>
<dbReference type="InterPro" id="IPR003607">
    <property type="entry name" value="HD/PDEase_dom"/>
</dbReference>
<evidence type="ECO:0000256" key="1">
    <source>
        <dbReference type="ARBA" id="ARBA00022723"/>
    </source>
</evidence>
<comment type="caution">
    <text evidence="7">The sequence shown here is derived from an EMBL/GenBank/DDBJ whole genome shotgun (WGS) entry which is preliminary data.</text>
</comment>
<dbReference type="EMBL" id="BPLF01000002">
    <property type="protein sequence ID" value="GIX62807.1"/>
    <property type="molecule type" value="Genomic_DNA"/>
</dbReference>
<proteinExistence type="predicted"/>
<reference evidence="7 8" key="1">
    <citation type="submission" date="2021-06" db="EMBL/GenBank/DDBJ databases">
        <title>Genome sequence of Babesia caballi.</title>
        <authorList>
            <person name="Yamagishi J."/>
            <person name="Kidaka T."/>
            <person name="Ochi A."/>
        </authorList>
    </citation>
    <scope>NUCLEOTIDE SEQUENCE [LARGE SCALE GENOMIC DNA]</scope>
    <source>
        <strain evidence="7">USDA-D6B2</strain>
    </source>
</reference>
<accession>A0AAV4LSS8</accession>
<dbReference type="InterPro" id="IPR023088">
    <property type="entry name" value="PDEase"/>
</dbReference>
<keyword evidence="2" id="KW-0378">Hydrolase</keyword>
<dbReference type="InterPro" id="IPR002073">
    <property type="entry name" value="PDEase_catalytic_dom"/>
</dbReference>
<feature type="binding site" evidence="4">
    <location>
        <begin position="209"/>
        <end position="213"/>
    </location>
    <ligand>
        <name>AMP</name>
        <dbReference type="ChEBI" id="CHEBI:456215"/>
    </ligand>
</feature>
<dbReference type="RefSeq" id="XP_067714876.1">
    <property type="nucleotide sequence ID" value="XM_067858775.1"/>
</dbReference>
<feature type="active site" description="Proton donor" evidence="3">
    <location>
        <position position="209"/>
    </location>
</feature>
<dbReference type="SUPFAM" id="SSF109604">
    <property type="entry name" value="HD-domain/PDEase-like"/>
    <property type="match status" value="1"/>
</dbReference>